<feature type="active site" description="Proton donor/acceptor" evidence="6">
    <location>
        <position position="274"/>
    </location>
</feature>
<dbReference type="InterPro" id="IPR032466">
    <property type="entry name" value="Metal_Hydrolase"/>
</dbReference>
<feature type="binding site" evidence="7">
    <location>
        <begin position="307"/>
        <end position="309"/>
    </location>
    <ligand>
        <name>substrate</name>
    </ligand>
</feature>
<evidence type="ECO:0000256" key="3">
    <source>
        <dbReference type="ARBA" id="ARBA00022801"/>
    </source>
</evidence>
<dbReference type="EMBL" id="JAESVB010000002">
    <property type="protein sequence ID" value="MCB8874734.1"/>
    <property type="molecule type" value="Genomic_DNA"/>
</dbReference>
<dbReference type="GO" id="GO:0006046">
    <property type="term" value="P:N-acetylglucosamine catabolic process"/>
    <property type="evidence" value="ECO:0007669"/>
    <property type="project" value="TreeGrafter"/>
</dbReference>
<sequence>MTARQFLVGSRILTDDGLRSDFGLLIDGGVILDLLPDTANPAPERRLPGGSILAPGFIDIQVNGGGGVLFNETPTADGAIAIAAAHRRFGTTAILPTVITDKAEVMQAGAEAARQAMRRPKSGIAGVHLEGPFISLRRPGVHDPALIRPMNQVDADWLARQAGDLPLLLTVAPEDVADDHLRQLAAAGVVLSAGHTAASAARIAEAIGLGLRAFTHLFNAMPPLAGREPGPVGGALLDQTAWCGLIVDGVHVHPVSLGAALAARPQDRMLLVTDAMTVLGTDADGFDLYGQRILRRNGRLEREDGTLAGADLDMAMAVRNTVAMLGCPVEQALRMASTYPADLMRFKDRGRIASGLRADLVLLSDDLHPLGTWLAGEWAAA</sequence>
<dbReference type="InterPro" id="IPR003764">
    <property type="entry name" value="GlcNAc_6-P_deAcase"/>
</dbReference>
<dbReference type="Gene3D" id="3.20.20.140">
    <property type="entry name" value="Metal-dependent hydrolases"/>
    <property type="match status" value="1"/>
</dbReference>
<dbReference type="NCBIfam" id="TIGR00221">
    <property type="entry name" value="nagA"/>
    <property type="match status" value="1"/>
</dbReference>
<dbReference type="AlphaFoldDB" id="A0A963YQF1"/>
<evidence type="ECO:0000256" key="6">
    <source>
        <dbReference type="PIRSR" id="PIRSR038994-1"/>
    </source>
</evidence>
<reference evidence="10" key="2">
    <citation type="submission" date="2021-01" db="EMBL/GenBank/DDBJ databases">
        <authorList>
            <person name="Mieszkin S."/>
            <person name="Pouder E."/>
            <person name="Alain K."/>
        </authorList>
    </citation>
    <scope>NUCLEOTIDE SEQUENCE</scope>
    <source>
        <strain evidence="10">HW T2.11</strain>
    </source>
</reference>
<dbReference type="SUPFAM" id="SSF51556">
    <property type="entry name" value="Metallo-dependent hydrolases"/>
    <property type="match status" value="1"/>
</dbReference>
<keyword evidence="3 5" id="KW-0378">Hydrolase</keyword>
<evidence type="ECO:0000256" key="8">
    <source>
        <dbReference type="PIRSR" id="PIRSR038994-3"/>
    </source>
</evidence>
<feature type="binding site" evidence="7">
    <location>
        <position position="251"/>
    </location>
    <ligand>
        <name>substrate</name>
    </ligand>
</feature>
<evidence type="ECO:0000256" key="2">
    <source>
        <dbReference type="ARBA" id="ARBA00022723"/>
    </source>
</evidence>
<feature type="binding site" evidence="7">
    <location>
        <begin position="219"/>
        <end position="220"/>
    </location>
    <ligand>
        <name>substrate</name>
    </ligand>
</feature>
<keyword evidence="4 5" id="KW-0119">Carbohydrate metabolism</keyword>
<dbReference type="SUPFAM" id="SSF51338">
    <property type="entry name" value="Composite domain of metallo-dependent hydrolases"/>
    <property type="match status" value="1"/>
</dbReference>
<comment type="caution">
    <text evidence="10">The sequence shown here is derived from an EMBL/GenBank/DDBJ whole genome shotgun (WGS) entry which is preliminary data.</text>
</comment>
<dbReference type="PIRSF" id="PIRSF038994">
    <property type="entry name" value="NagA"/>
    <property type="match status" value="1"/>
</dbReference>
<dbReference type="InterPro" id="IPR011059">
    <property type="entry name" value="Metal-dep_hydrolase_composite"/>
</dbReference>
<dbReference type="GO" id="GO:0008448">
    <property type="term" value="F:N-acetylglucosamine-6-phosphate deacetylase activity"/>
    <property type="evidence" value="ECO:0007669"/>
    <property type="project" value="UniProtKB-EC"/>
</dbReference>
<accession>A0A963YQF1</accession>
<dbReference type="RefSeq" id="WP_227320398.1">
    <property type="nucleotide sequence ID" value="NZ_JAESVB010000002.1"/>
</dbReference>
<dbReference type="PANTHER" id="PTHR11113:SF14">
    <property type="entry name" value="N-ACETYLGLUCOSAMINE-6-PHOSPHATE DEACETYLASE"/>
    <property type="match status" value="1"/>
</dbReference>
<comment type="similarity">
    <text evidence="1 5">Belongs to the metallo-dependent hydrolases superfamily. NagA family.</text>
</comment>
<reference evidence="10" key="1">
    <citation type="journal article" date="2021" name="Microorganisms">
        <title>Acidisoma silvae sp. nov. and Acidisomacellulosilytica sp. nov., Two Acidophilic Bacteria Isolated from Decaying Wood, Hydrolyzing Cellulose and Producing Poly-3-hydroxybutyrate.</title>
        <authorList>
            <person name="Mieszkin S."/>
            <person name="Pouder E."/>
            <person name="Uroz S."/>
            <person name="Simon-Colin C."/>
            <person name="Alain K."/>
        </authorList>
    </citation>
    <scope>NUCLEOTIDE SEQUENCE</scope>
    <source>
        <strain evidence="10">HW T2.11</strain>
    </source>
</reference>
<name>A0A963YQF1_9PROT</name>
<feature type="binding site" evidence="8">
    <location>
        <position position="195"/>
    </location>
    <ligand>
        <name>Zn(2+)</name>
        <dbReference type="ChEBI" id="CHEBI:29105"/>
    </ligand>
</feature>
<evidence type="ECO:0000259" key="9">
    <source>
        <dbReference type="Pfam" id="PF01979"/>
    </source>
</evidence>
<dbReference type="InterPro" id="IPR006680">
    <property type="entry name" value="Amidohydro-rel"/>
</dbReference>
<evidence type="ECO:0000313" key="11">
    <source>
        <dbReference type="Proteomes" id="UP000708298"/>
    </source>
</evidence>
<proteinExistence type="inferred from homology"/>
<feature type="binding site" evidence="8">
    <location>
        <position position="216"/>
    </location>
    <ligand>
        <name>Zn(2+)</name>
        <dbReference type="ChEBI" id="CHEBI:29105"/>
    </ligand>
</feature>
<dbReference type="GO" id="GO:0046872">
    <property type="term" value="F:metal ion binding"/>
    <property type="evidence" value="ECO:0007669"/>
    <property type="project" value="UniProtKB-KW"/>
</dbReference>
<protein>
    <submittedName>
        <fullName evidence="10">N-acetylglucosamine-6-phosphate deacetylase</fullName>
        <ecNumber evidence="10">3.5.1.25</ecNumber>
    </submittedName>
</protein>
<dbReference type="PANTHER" id="PTHR11113">
    <property type="entry name" value="N-ACETYLGLUCOSAMINE-6-PHOSPHATE DEACETYLASE"/>
    <property type="match status" value="1"/>
</dbReference>
<keyword evidence="2 8" id="KW-0479">Metal-binding</keyword>
<evidence type="ECO:0000256" key="1">
    <source>
        <dbReference type="ARBA" id="ARBA00010716"/>
    </source>
</evidence>
<dbReference type="Proteomes" id="UP000708298">
    <property type="component" value="Unassembled WGS sequence"/>
</dbReference>
<feature type="binding site" evidence="7">
    <location>
        <position position="141"/>
    </location>
    <ligand>
        <name>substrate</name>
    </ligand>
</feature>
<organism evidence="10 11">
    <name type="scientific">Acidisoma silvae</name>
    <dbReference type="NCBI Taxonomy" id="2802396"/>
    <lineage>
        <taxon>Bacteria</taxon>
        <taxon>Pseudomonadati</taxon>
        <taxon>Pseudomonadota</taxon>
        <taxon>Alphaproteobacteria</taxon>
        <taxon>Acetobacterales</taxon>
        <taxon>Acidocellaceae</taxon>
        <taxon>Acidisoma</taxon>
    </lineage>
</organism>
<feature type="binding site" evidence="8">
    <location>
        <position position="130"/>
    </location>
    <ligand>
        <name>Zn(2+)</name>
        <dbReference type="ChEBI" id="CHEBI:29105"/>
    </ligand>
</feature>
<evidence type="ECO:0000256" key="5">
    <source>
        <dbReference type="PIRNR" id="PIRNR038994"/>
    </source>
</evidence>
<keyword evidence="11" id="KW-1185">Reference proteome</keyword>
<dbReference type="EC" id="3.5.1.25" evidence="10"/>
<evidence type="ECO:0000256" key="4">
    <source>
        <dbReference type="ARBA" id="ARBA00023277"/>
    </source>
</evidence>
<gene>
    <name evidence="10" type="primary">nagA</name>
    <name evidence="10" type="ORF">ASILVAE211_06020</name>
</gene>
<comment type="cofactor">
    <cofactor evidence="8">
        <name>a divalent metal cation</name>
        <dbReference type="ChEBI" id="CHEBI:60240"/>
    </cofactor>
    <text evidence="8">Binds 1 divalent metal cation per subunit.</text>
</comment>
<dbReference type="Pfam" id="PF01979">
    <property type="entry name" value="Amidohydro_1"/>
    <property type="match status" value="1"/>
</dbReference>
<dbReference type="Gene3D" id="2.30.40.10">
    <property type="entry name" value="Urease, subunit C, domain 1"/>
    <property type="match status" value="1"/>
</dbReference>
<evidence type="ECO:0000256" key="7">
    <source>
        <dbReference type="PIRSR" id="PIRSR038994-2"/>
    </source>
</evidence>
<evidence type="ECO:0000313" key="10">
    <source>
        <dbReference type="EMBL" id="MCB8874734.1"/>
    </source>
</evidence>
<feature type="domain" description="Amidohydrolase-related" evidence="9">
    <location>
        <begin position="52"/>
        <end position="377"/>
    </location>
</feature>
<feature type="binding site" evidence="7">
    <location>
        <position position="227"/>
    </location>
    <ligand>
        <name>substrate</name>
    </ligand>
</feature>